<dbReference type="EC" id="2.4.1.-" evidence="18"/>
<proteinExistence type="inferred from homology"/>
<keyword evidence="11 18" id="KW-0256">Endoplasmic reticulum</keyword>
<comment type="caution">
    <text evidence="20">The sequence shown here is derived from an EMBL/GenBank/DDBJ whole genome shotgun (WGS) entry which is preliminary data.</text>
</comment>
<evidence type="ECO:0000256" key="6">
    <source>
        <dbReference type="ARBA" id="ARBA00008715"/>
    </source>
</evidence>
<dbReference type="GO" id="GO:0005789">
    <property type="term" value="C:endoplasmic reticulum membrane"/>
    <property type="evidence" value="ECO:0007669"/>
    <property type="project" value="UniProtKB-SubCell"/>
</dbReference>
<dbReference type="Proteomes" id="UP000789706">
    <property type="component" value="Unassembled WGS sequence"/>
</dbReference>
<name>A0A9N9F6G1_9GLOM</name>
<dbReference type="GO" id="GO:0005634">
    <property type="term" value="C:nucleus"/>
    <property type="evidence" value="ECO:0007669"/>
    <property type="project" value="UniProtKB-SubCell"/>
</dbReference>
<evidence type="ECO:0000256" key="7">
    <source>
        <dbReference type="ARBA" id="ARBA00022454"/>
    </source>
</evidence>
<evidence type="ECO:0000256" key="15">
    <source>
        <dbReference type="ARBA" id="ARBA00023136"/>
    </source>
</evidence>
<keyword evidence="15 18" id="KW-0472">Membrane</keyword>
<comment type="catalytic activity">
    <reaction evidence="17">
        <text>an alpha-D-Glc-(1-&gt;3)-alpha-D-Man-(1-&gt;2)-alpha-D-Man-(1-&gt;2)-alpha-D-Man-(1-&gt;3)-[alpha-D-Man-(1-&gt;2)-alpha-D-Man-(1-&gt;3)-[alpha-D-Man-(1-&gt;2)-alpha-D-Man-(1-&gt;6)]-alpha-D-Man-(1-&gt;6)]-beta-D-Man-(1-&gt;4)-beta-D-GlcNAc-(1-&gt;4)-alpha-D-GlcNAc-diphospho-di-trans,poly-cis-dolichol + a di-trans,poly-cis-dolichyl beta-D-glucosyl phosphate = an alpha-D-Glc-(1-&gt;3)-alpha-D-Glc-(1-&gt;3)-alpha-D-Man-(1-&gt;2)-alpha-D-Man-(1-&gt;2)-alpha-D-Man-(1-&gt;3)-[alpha-D-Man-(1-&gt;2)-alpha-D-Man-(1-&gt;3)-[alpha-D-Man-(1-&gt;2)-alpha-D-Man-(1-&gt;6)]-alpha-D-Man-(1-&gt;6)]-beta-D-Man-(1-&gt;4)-beta-D-GlcNAc-(1-&gt;4)-alpha-D-GlcNAc-diphospho-di-trans,poly-cis-dolichol + a di-trans,poly-cis-dolichyl phosphate + H(+)</text>
        <dbReference type="Rhea" id="RHEA:31307"/>
        <dbReference type="Rhea" id="RHEA-COMP:19498"/>
        <dbReference type="Rhea" id="RHEA-COMP:19502"/>
        <dbReference type="Rhea" id="RHEA-COMP:19521"/>
        <dbReference type="Rhea" id="RHEA-COMP:19522"/>
        <dbReference type="ChEBI" id="CHEBI:15378"/>
        <dbReference type="ChEBI" id="CHEBI:57525"/>
        <dbReference type="ChEBI" id="CHEBI:57683"/>
        <dbReference type="ChEBI" id="CHEBI:132521"/>
        <dbReference type="ChEBI" id="CHEBI:132522"/>
        <dbReference type="EC" id="2.4.1.265"/>
    </reaction>
    <physiologicalReaction direction="left-to-right" evidence="17">
        <dbReference type="Rhea" id="RHEA:31308"/>
    </physiologicalReaction>
</comment>
<evidence type="ECO:0000256" key="3">
    <source>
        <dbReference type="ARBA" id="ARBA00004574"/>
    </source>
</evidence>
<dbReference type="InterPro" id="IPR012340">
    <property type="entry name" value="NA-bd_OB-fold"/>
</dbReference>
<keyword evidence="14" id="KW-0238">DNA-binding</keyword>
<protein>
    <recommendedName>
        <fullName evidence="18">Alpha-1,3-glucosyltransferase</fullName>
        <ecNumber evidence="18">2.4.1.-</ecNumber>
    </recommendedName>
</protein>
<comment type="pathway">
    <text evidence="4 18">Protein modification; protein glycosylation.</text>
</comment>
<evidence type="ECO:0000256" key="2">
    <source>
        <dbReference type="ARBA" id="ARBA00004477"/>
    </source>
</evidence>
<comment type="caution">
    <text evidence="18">Lacks conserved residue(s) required for the propagation of feature annotation.</text>
</comment>
<dbReference type="GO" id="GO:0043047">
    <property type="term" value="F:single-stranded telomeric DNA binding"/>
    <property type="evidence" value="ECO:0007669"/>
    <property type="project" value="InterPro"/>
</dbReference>
<keyword evidence="16" id="KW-0539">Nucleus</keyword>
<keyword evidence="21" id="KW-1185">Reference proteome</keyword>
<dbReference type="OrthoDB" id="2186770at2759"/>
<evidence type="ECO:0000259" key="19">
    <source>
        <dbReference type="Pfam" id="PF16686"/>
    </source>
</evidence>
<evidence type="ECO:0000256" key="1">
    <source>
        <dbReference type="ARBA" id="ARBA00004123"/>
    </source>
</evidence>
<comment type="similarity">
    <text evidence="6 18">Belongs to the ALG6/ALG8 glucosyltransferase family.</text>
</comment>
<feature type="domain" description="Protection of telomeres protein 1 ssDNA-binding" evidence="19">
    <location>
        <begin position="113"/>
        <end position="243"/>
    </location>
</feature>
<evidence type="ECO:0000313" key="20">
    <source>
        <dbReference type="EMBL" id="CAG8512825.1"/>
    </source>
</evidence>
<comment type="subcellular location">
    <subcellularLocation>
        <location evidence="3">Chromosome</location>
        <location evidence="3">Telomere</location>
    </subcellularLocation>
    <subcellularLocation>
        <location evidence="2 18">Endoplasmic reticulum membrane</location>
        <topology evidence="2 18">Multi-pass membrane protein</topology>
    </subcellularLocation>
    <subcellularLocation>
        <location evidence="1">Nucleus</location>
    </subcellularLocation>
</comment>
<organism evidence="20 21">
    <name type="scientific">Diversispora eburnea</name>
    <dbReference type="NCBI Taxonomy" id="1213867"/>
    <lineage>
        <taxon>Eukaryota</taxon>
        <taxon>Fungi</taxon>
        <taxon>Fungi incertae sedis</taxon>
        <taxon>Mucoromycota</taxon>
        <taxon>Glomeromycotina</taxon>
        <taxon>Glomeromycetes</taxon>
        <taxon>Diversisporales</taxon>
        <taxon>Diversisporaceae</taxon>
        <taxon>Diversispora</taxon>
    </lineage>
</organism>
<dbReference type="InterPro" id="IPR032042">
    <property type="entry name" value="POT1PC"/>
</dbReference>
<dbReference type="SUPFAM" id="SSF50249">
    <property type="entry name" value="Nucleic acid-binding proteins"/>
    <property type="match status" value="2"/>
</dbReference>
<dbReference type="PANTHER" id="PTHR12413">
    <property type="entry name" value="DOLICHYL GLYCOSYLTRANSFERASE"/>
    <property type="match status" value="1"/>
</dbReference>
<dbReference type="PANTHER" id="PTHR12413:SF2">
    <property type="entry name" value="DOLICHYL PYROPHOSPHATE GLC1MAN9GLCNAC2 ALPHA-1,3-GLUCOSYLTRANSFERASE-RELATED"/>
    <property type="match status" value="1"/>
</dbReference>
<keyword evidence="7" id="KW-0158">Chromosome</keyword>
<evidence type="ECO:0000256" key="4">
    <source>
        <dbReference type="ARBA" id="ARBA00004922"/>
    </source>
</evidence>
<evidence type="ECO:0000256" key="11">
    <source>
        <dbReference type="ARBA" id="ARBA00022824"/>
    </source>
</evidence>
<sequence length="782" mass="90722">MAQVIDHSLSKGLSVILFRTRREDLPDVEQPGSILIGMKFKVDKFQDSQQLIAYKNDSTCIVFKDKLEEKILPSTMKAKGKAIITFAECLRKWWKLSEIPHIPHQKIRKQLKINELQINVFCDLIGEILHSRNTDITTELFITDYTENEYLNTKTIDWDPPNGLSGKQVLQVSLWDENRLEGRNLQVGTIVMLQNVHTKFNNYQMFQAIIHGDPDTRRVKICELDSSNPDVIELKKRKKHYIENHLEVQAKFSQNNLISFSKKDSLPSDNNEIIITKVVNCQIDIKSITEILKKKEDIYKYRTRGRIIQFYPLKYQEFIKPYCHKCDKIFFDHKPEIKINKCPTCFKNVKYIYDFWLLIEDEKGNATIPVLVNGKNAIGFLKKIEPQKVKENIEVCQKFKDLIDTLLGVNNSKKTLMDFCIAAYIDRNSEGNPMTYHLINTVLFRSTDFEVHRNWLAITHSLPISKWYYESTSEWTLDYPPFFAWFEWLVSQFASFADEEMLKVDNLNYASENTIYFQRMTVIIGLCHAYWAPNFWALYSFVDRGLIIVSKKLGGGLNELNELALSSITRGLVGDSNYAILPQIQANHTFIITLIFQASLVKLWKYPDFKNFIGSLISCGYSSFLFGWHVHEKAILMVMVPFGLIATESLEHFRAFMILSTSGLFSLFPLLFKATESIIKISLCALWIIFTYLGLSLYAPSKIKFLPTPKSKISMFIYLAENIYVCGFVVLQFFLGVLQIILKNEYEFLPLLLTSVYSQQGTIQLVQVKLNDSTMQKEKLHY</sequence>
<dbReference type="GO" id="GO:0006487">
    <property type="term" value="P:protein N-linked glycosylation"/>
    <property type="evidence" value="ECO:0007669"/>
    <property type="project" value="TreeGrafter"/>
</dbReference>
<dbReference type="GO" id="GO:0042283">
    <property type="term" value="F:dolichyl pyrophosphate Glc1Man9GlcNAc2 alpha-1,3-glucosyltransferase activity"/>
    <property type="evidence" value="ECO:0007669"/>
    <property type="project" value="UniProtKB-EC"/>
</dbReference>
<feature type="transmembrane region" description="Helical" evidence="18">
    <location>
        <begin position="652"/>
        <end position="672"/>
    </location>
</feature>
<evidence type="ECO:0000256" key="13">
    <source>
        <dbReference type="ARBA" id="ARBA00022989"/>
    </source>
</evidence>
<keyword evidence="8 18" id="KW-0328">Glycosyltransferase</keyword>
<evidence type="ECO:0000256" key="5">
    <source>
        <dbReference type="ARBA" id="ARBA00008442"/>
    </source>
</evidence>
<accession>A0A9N9F6G1</accession>
<dbReference type="InterPro" id="IPR004856">
    <property type="entry name" value="Glyco_trans_ALG6/ALG8"/>
</dbReference>
<dbReference type="AlphaFoldDB" id="A0A9N9F6G1"/>
<dbReference type="Gene3D" id="2.40.50.140">
    <property type="entry name" value="Nucleic acid-binding proteins"/>
    <property type="match status" value="3"/>
</dbReference>
<reference evidence="20" key="1">
    <citation type="submission" date="2021-06" db="EMBL/GenBank/DDBJ databases">
        <authorList>
            <person name="Kallberg Y."/>
            <person name="Tangrot J."/>
            <person name="Rosling A."/>
        </authorList>
    </citation>
    <scope>NUCLEOTIDE SEQUENCE</scope>
    <source>
        <strain evidence="20">AZ414A</strain>
    </source>
</reference>
<evidence type="ECO:0000256" key="10">
    <source>
        <dbReference type="ARBA" id="ARBA00022692"/>
    </source>
</evidence>
<keyword evidence="12" id="KW-0779">Telomere</keyword>
<keyword evidence="10 18" id="KW-0812">Transmembrane</keyword>
<evidence type="ECO:0000256" key="18">
    <source>
        <dbReference type="RuleBase" id="RU363110"/>
    </source>
</evidence>
<evidence type="ECO:0000256" key="9">
    <source>
        <dbReference type="ARBA" id="ARBA00022679"/>
    </source>
</evidence>
<feature type="transmembrane region" description="Helical" evidence="18">
    <location>
        <begin position="678"/>
        <end position="698"/>
    </location>
</feature>
<evidence type="ECO:0000256" key="17">
    <source>
        <dbReference type="ARBA" id="ARBA00047346"/>
    </source>
</evidence>
<dbReference type="GO" id="GO:0000781">
    <property type="term" value="C:chromosome, telomeric region"/>
    <property type="evidence" value="ECO:0007669"/>
    <property type="project" value="UniProtKB-SubCell"/>
</dbReference>
<evidence type="ECO:0000256" key="12">
    <source>
        <dbReference type="ARBA" id="ARBA00022895"/>
    </source>
</evidence>
<evidence type="ECO:0000256" key="14">
    <source>
        <dbReference type="ARBA" id="ARBA00023125"/>
    </source>
</evidence>
<keyword evidence="9 18" id="KW-0808">Transferase</keyword>
<dbReference type="EMBL" id="CAJVPK010000455">
    <property type="protein sequence ID" value="CAG8512825.1"/>
    <property type="molecule type" value="Genomic_DNA"/>
</dbReference>
<dbReference type="Pfam" id="PF16686">
    <property type="entry name" value="POT1PC"/>
    <property type="match status" value="1"/>
</dbReference>
<feature type="transmembrane region" description="Helical" evidence="18">
    <location>
        <begin position="612"/>
        <end position="631"/>
    </location>
</feature>
<evidence type="ECO:0000256" key="8">
    <source>
        <dbReference type="ARBA" id="ARBA00022676"/>
    </source>
</evidence>
<keyword evidence="13 18" id="KW-1133">Transmembrane helix</keyword>
<comment type="similarity">
    <text evidence="5">Belongs to the telombin family.</text>
</comment>
<evidence type="ECO:0000256" key="16">
    <source>
        <dbReference type="ARBA" id="ARBA00023242"/>
    </source>
</evidence>
<dbReference type="Pfam" id="PF03155">
    <property type="entry name" value="Alg6_Alg8"/>
    <property type="match status" value="2"/>
</dbReference>
<gene>
    <name evidence="20" type="ORF">DEBURN_LOCUS5264</name>
</gene>
<evidence type="ECO:0000313" key="21">
    <source>
        <dbReference type="Proteomes" id="UP000789706"/>
    </source>
</evidence>
<feature type="transmembrane region" description="Helical" evidence="18">
    <location>
        <begin position="719"/>
        <end position="742"/>
    </location>
</feature>